<evidence type="ECO:0000313" key="1">
    <source>
        <dbReference type="EMBL" id="SBQ88865.1"/>
    </source>
</evidence>
<gene>
    <name evidence="1" type="primary">BX005052.1</name>
</gene>
<dbReference type="AlphaFoldDB" id="A0A1A8HXJ7"/>
<name>A0A1A8HXJ7_NOTKU</name>
<sequence>LNHGRPQGVREPADLTRCPAAFTIGVREQCHLPDTASSNNGPYFCVIVHLKKKGIIFKSSLLE</sequence>
<accession>A0A1A8HXJ7</accession>
<reference evidence="1" key="1">
    <citation type="submission" date="2016-05" db="EMBL/GenBank/DDBJ databases">
        <authorList>
            <person name="Lavstsen T."/>
            <person name="Jespersen J.S."/>
        </authorList>
    </citation>
    <scope>NUCLEOTIDE SEQUENCE</scope>
    <source>
        <tissue evidence="1">Brain</tissue>
    </source>
</reference>
<dbReference type="EMBL" id="HAED01002992">
    <property type="protein sequence ID" value="SBQ88865.1"/>
    <property type="molecule type" value="Transcribed_RNA"/>
</dbReference>
<feature type="non-terminal residue" evidence="1">
    <location>
        <position position="63"/>
    </location>
</feature>
<proteinExistence type="predicted"/>
<feature type="non-terminal residue" evidence="1">
    <location>
        <position position="1"/>
    </location>
</feature>
<reference evidence="1" key="2">
    <citation type="submission" date="2016-06" db="EMBL/GenBank/DDBJ databases">
        <title>The genome of a short-lived fish provides insights into sex chromosome evolution and the genetic control of aging.</title>
        <authorList>
            <person name="Reichwald K."/>
            <person name="Felder M."/>
            <person name="Petzold A."/>
            <person name="Koch P."/>
            <person name="Groth M."/>
            <person name="Platzer M."/>
        </authorList>
    </citation>
    <scope>NUCLEOTIDE SEQUENCE</scope>
    <source>
        <tissue evidence="1">Brain</tissue>
    </source>
</reference>
<protein>
    <submittedName>
        <fullName evidence="1">Uncharacterized protein</fullName>
    </submittedName>
</protein>
<organism evidence="1">
    <name type="scientific">Nothobranchius kuhntae</name>
    <name type="common">Beira killifish</name>
    <dbReference type="NCBI Taxonomy" id="321403"/>
    <lineage>
        <taxon>Eukaryota</taxon>
        <taxon>Metazoa</taxon>
        <taxon>Chordata</taxon>
        <taxon>Craniata</taxon>
        <taxon>Vertebrata</taxon>
        <taxon>Euteleostomi</taxon>
        <taxon>Actinopterygii</taxon>
        <taxon>Neopterygii</taxon>
        <taxon>Teleostei</taxon>
        <taxon>Neoteleostei</taxon>
        <taxon>Acanthomorphata</taxon>
        <taxon>Ovalentaria</taxon>
        <taxon>Atherinomorphae</taxon>
        <taxon>Cyprinodontiformes</taxon>
        <taxon>Nothobranchiidae</taxon>
        <taxon>Nothobranchius</taxon>
    </lineage>
</organism>